<gene>
    <name evidence="4" type="ORF">BZA70DRAFT_264923</name>
</gene>
<evidence type="ECO:0000313" key="5">
    <source>
        <dbReference type="Proteomes" id="UP001498771"/>
    </source>
</evidence>
<dbReference type="EMBL" id="JBBJBU010000001">
    <property type="protein sequence ID" value="KAK7207563.1"/>
    <property type="molecule type" value="Genomic_DNA"/>
</dbReference>
<dbReference type="InterPro" id="IPR048364">
    <property type="entry name" value="Hikeshi-like_C"/>
</dbReference>
<evidence type="ECO:0008006" key="6">
    <source>
        <dbReference type="Google" id="ProtNLM"/>
    </source>
</evidence>
<dbReference type="GeneID" id="90036445"/>
<dbReference type="Proteomes" id="UP001498771">
    <property type="component" value="Unassembled WGS sequence"/>
</dbReference>
<evidence type="ECO:0000259" key="3">
    <source>
        <dbReference type="Pfam" id="PF21057"/>
    </source>
</evidence>
<dbReference type="PANTHER" id="PTHR12925">
    <property type="entry name" value="HIKESHI FAMILY MEMBER"/>
    <property type="match status" value="1"/>
</dbReference>
<comment type="similarity">
    <text evidence="1">Belongs to the OPI10 family.</text>
</comment>
<accession>A0ABR1FCI6</accession>
<dbReference type="Pfam" id="PF05603">
    <property type="entry name" value="Hikeshi-like_N"/>
    <property type="match status" value="1"/>
</dbReference>
<organism evidence="4 5">
    <name type="scientific">Myxozyma melibiosi</name>
    <dbReference type="NCBI Taxonomy" id="54550"/>
    <lineage>
        <taxon>Eukaryota</taxon>
        <taxon>Fungi</taxon>
        <taxon>Dikarya</taxon>
        <taxon>Ascomycota</taxon>
        <taxon>Saccharomycotina</taxon>
        <taxon>Lipomycetes</taxon>
        <taxon>Lipomycetales</taxon>
        <taxon>Lipomycetaceae</taxon>
        <taxon>Myxozyma</taxon>
    </lineage>
</organism>
<evidence type="ECO:0000256" key="1">
    <source>
        <dbReference type="ARBA" id="ARBA00006623"/>
    </source>
</evidence>
<dbReference type="PANTHER" id="PTHR12925:SF0">
    <property type="entry name" value="PROTEIN HIKESHI"/>
    <property type="match status" value="1"/>
</dbReference>
<feature type="domain" description="Hikeshi-like C-terminal" evidence="3">
    <location>
        <begin position="156"/>
        <end position="206"/>
    </location>
</feature>
<proteinExistence type="inferred from homology"/>
<keyword evidence="5" id="KW-1185">Reference proteome</keyword>
<dbReference type="InterPro" id="IPR031318">
    <property type="entry name" value="OPI10"/>
</dbReference>
<dbReference type="RefSeq" id="XP_064770596.1">
    <property type="nucleotide sequence ID" value="XM_064910933.1"/>
</dbReference>
<comment type="caution">
    <text evidence="4">The sequence shown here is derived from an EMBL/GenBank/DDBJ whole genome shotgun (WGS) entry which is preliminary data.</text>
</comment>
<dbReference type="InterPro" id="IPR008493">
    <property type="entry name" value="Hikeshi-like_N"/>
</dbReference>
<name>A0ABR1FCI6_9ASCO</name>
<evidence type="ECO:0000259" key="2">
    <source>
        <dbReference type="Pfam" id="PF05603"/>
    </source>
</evidence>
<protein>
    <recommendedName>
        <fullName evidence="6">Hikeshi-like domain-containing protein</fullName>
    </recommendedName>
</protein>
<evidence type="ECO:0000313" key="4">
    <source>
        <dbReference type="EMBL" id="KAK7207563.1"/>
    </source>
</evidence>
<sequence>MFGAICAGRPVQTNLQQIDPTKFVFQIEDGASVNHIVVFLLPGTVLDPSVAATVYFQWPGKPFQLLGAISNNKPSAIFKVNQRTPAPRVTASIDDMVDDDTDLVSAGAEPITISLGISIEPADQVEAQISQMRANSAGSSTALVPSSKRAPLNPNSTAALANKIVSNAFNFLSGFATPDGMVPLKTFNDWWTKFQNKLAVDPQFIHRIEED</sequence>
<reference evidence="4 5" key="1">
    <citation type="submission" date="2024-03" db="EMBL/GenBank/DDBJ databases">
        <title>Genome-scale model development and genomic sequencing of the oleaginous clade Lipomyces.</title>
        <authorList>
            <consortium name="Lawrence Berkeley National Laboratory"/>
            <person name="Czajka J.J."/>
            <person name="Han Y."/>
            <person name="Kim J."/>
            <person name="Mondo S.J."/>
            <person name="Hofstad B.A."/>
            <person name="Robles A."/>
            <person name="Haridas S."/>
            <person name="Riley R."/>
            <person name="LaButti K."/>
            <person name="Pangilinan J."/>
            <person name="Andreopoulos W."/>
            <person name="Lipzen A."/>
            <person name="Yan J."/>
            <person name="Wang M."/>
            <person name="Ng V."/>
            <person name="Grigoriev I.V."/>
            <person name="Spatafora J.W."/>
            <person name="Magnuson J.K."/>
            <person name="Baker S.E."/>
            <person name="Pomraning K.R."/>
        </authorList>
    </citation>
    <scope>NUCLEOTIDE SEQUENCE [LARGE SCALE GENOMIC DNA]</scope>
    <source>
        <strain evidence="4 5">Phaff 52-87</strain>
    </source>
</reference>
<feature type="domain" description="Hikeshi-like N-terminal" evidence="2">
    <location>
        <begin position="5"/>
        <end position="135"/>
    </location>
</feature>
<dbReference type="Pfam" id="PF21057">
    <property type="entry name" value="Hikeshi-like_C"/>
    <property type="match status" value="1"/>
</dbReference>